<accession>A0A5E4D205</accession>
<dbReference type="EMBL" id="CABDUW010002806">
    <property type="protein sequence ID" value="VTJ88065.1"/>
    <property type="molecule type" value="Genomic_DNA"/>
</dbReference>
<evidence type="ECO:0000313" key="2">
    <source>
        <dbReference type="EMBL" id="VTJ88065.1"/>
    </source>
</evidence>
<dbReference type="AlphaFoldDB" id="A0A5E4D205"/>
<feature type="compositionally biased region" description="Low complexity" evidence="1">
    <location>
        <begin position="106"/>
        <end position="115"/>
    </location>
</feature>
<feature type="non-terminal residue" evidence="2">
    <location>
        <position position="1"/>
    </location>
</feature>
<organism evidence="2 3">
    <name type="scientific">Marmota monax</name>
    <name type="common">Woodchuck</name>
    <dbReference type="NCBI Taxonomy" id="9995"/>
    <lineage>
        <taxon>Eukaryota</taxon>
        <taxon>Metazoa</taxon>
        <taxon>Chordata</taxon>
        <taxon>Craniata</taxon>
        <taxon>Vertebrata</taxon>
        <taxon>Euteleostomi</taxon>
        <taxon>Mammalia</taxon>
        <taxon>Eutheria</taxon>
        <taxon>Euarchontoglires</taxon>
        <taxon>Glires</taxon>
        <taxon>Rodentia</taxon>
        <taxon>Sciuromorpha</taxon>
        <taxon>Sciuridae</taxon>
        <taxon>Xerinae</taxon>
        <taxon>Marmotini</taxon>
        <taxon>Marmota</taxon>
    </lineage>
</organism>
<protein>
    <submittedName>
        <fullName evidence="2">Uncharacterized protein</fullName>
    </submittedName>
</protein>
<dbReference type="Proteomes" id="UP000335636">
    <property type="component" value="Unassembled WGS sequence"/>
</dbReference>
<sequence>HNEKVTRQGGAEPCCKPGPSRPGGARGAARSPGDRSFHVWRGGQRSGAAYSCWHPRRRTRAPATAAPPAALGRCGSQPRRSSAGDARARLPPAQGEPPPSPRPRRCAPAAGSQNA</sequence>
<comment type="caution">
    <text evidence="2">The sequence shown here is derived from an EMBL/GenBank/DDBJ whole genome shotgun (WGS) entry which is preliminary data.</text>
</comment>
<keyword evidence="3" id="KW-1185">Reference proteome</keyword>
<proteinExistence type="predicted"/>
<name>A0A5E4D205_MARMO</name>
<evidence type="ECO:0000313" key="3">
    <source>
        <dbReference type="Proteomes" id="UP000335636"/>
    </source>
</evidence>
<reference evidence="2" key="1">
    <citation type="submission" date="2019-04" db="EMBL/GenBank/DDBJ databases">
        <authorList>
            <person name="Alioto T."/>
            <person name="Alioto T."/>
        </authorList>
    </citation>
    <scope>NUCLEOTIDE SEQUENCE [LARGE SCALE GENOMIC DNA]</scope>
</reference>
<feature type="compositionally biased region" description="Low complexity" evidence="1">
    <location>
        <begin position="61"/>
        <end position="70"/>
    </location>
</feature>
<feature type="region of interest" description="Disordered" evidence="1">
    <location>
        <begin position="1"/>
        <end position="115"/>
    </location>
</feature>
<evidence type="ECO:0000256" key="1">
    <source>
        <dbReference type="SAM" id="MobiDB-lite"/>
    </source>
</evidence>
<gene>
    <name evidence="2" type="ORF">MONAX_5E035167</name>
</gene>